<comment type="caution">
    <text evidence="1">The sequence shown here is derived from an EMBL/GenBank/DDBJ whole genome shotgun (WGS) entry which is preliminary data.</text>
</comment>
<evidence type="ECO:0008006" key="3">
    <source>
        <dbReference type="Google" id="ProtNLM"/>
    </source>
</evidence>
<keyword evidence="2" id="KW-1185">Reference proteome</keyword>
<dbReference type="OrthoDB" id="2306834at2"/>
<dbReference type="EMBL" id="JQBP01000003">
    <property type="protein sequence ID" value="KRN74953.1"/>
    <property type="molecule type" value="Genomic_DNA"/>
</dbReference>
<protein>
    <recommendedName>
        <fullName evidence="3">WxL domain-containing protein</fullName>
    </recommendedName>
</protein>
<sequence>MKVIDFNLKTGFLLLLCFIGVQLVSFDSVAADVKEVTSNSEYRSALADPKVTEIQLKNDLNYGSESFPVNHSVVINGMGHTVLYNGTLQTQGVYFNANDIEIYYKNINFGRESNLGLQILNNANNFYGIAPQNGKKGLTLQVENVGYYSDLGAQPFYLPAADNQIIFSGTNNFKMMGGLNSQEFAEASTFIFKANSQTTVVDQNNTNLGFIWAQNVALNFNVEANAKVNITTKHDFLYSTEIAPMFNLGAGAQLDIQQADSLASGTMGRLIYQGNLKPQIQVGPSANISLQTKNENKFSNIQVNLGSGSSSSFNTKQGTNFFGGSSGNIKLDNIQDVTWSGQGGSSTGPIGLVGGIDFTDFVSPLEGYGVYLNQTKPALTKQTTNDSWILNASGFSRNGTDFSTDQKNALRAAKEIKLVGEKNQPTQLSWSNQAVQTTQTLDIDMYDLQQADGQELTFYWQDNDPNEPLAFQLLDANHQIVQTSKVNTGAGATTWQKQTMQLPKQGIDYGSQMYQIHVVRENADGSLNEVGATNLQLQVNVTGSLRLIDVPASFQWSQRTPKSKAQILNRDTANVAPFRVIDSRPAPHQWTLQAHVIGDVKAPFHLKWRQNTTDPVVDLDGQVIWQQRNPAQAQMDFQQTWDAKTGVVLETEPYIPIGQYQNQQTVVWTLNTVNSDVP</sequence>
<organism evidence="1 2">
    <name type="scientific">Weissella kandleri</name>
    <dbReference type="NCBI Taxonomy" id="1616"/>
    <lineage>
        <taxon>Bacteria</taxon>
        <taxon>Bacillati</taxon>
        <taxon>Bacillota</taxon>
        <taxon>Bacilli</taxon>
        <taxon>Lactobacillales</taxon>
        <taxon>Lactobacillaceae</taxon>
        <taxon>Weissella</taxon>
    </lineage>
</organism>
<reference evidence="1 2" key="1">
    <citation type="journal article" date="2015" name="Genome Announc.">
        <title>Expanding the biotechnology potential of lactobacilli through comparative genomics of 213 strains and associated genera.</title>
        <authorList>
            <person name="Sun Z."/>
            <person name="Harris H.M."/>
            <person name="McCann A."/>
            <person name="Guo C."/>
            <person name="Argimon S."/>
            <person name="Zhang W."/>
            <person name="Yang X."/>
            <person name="Jeffery I.B."/>
            <person name="Cooney J.C."/>
            <person name="Kagawa T.F."/>
            <person name="Liu W."/>
            <person name="Song Y."/>
            <person name="Salvetti E."/>
            <person name="Wrobel A."/>
            <person name="Rasinkangas P."/>
            <person name="Parkhill J."/>
            <person name="Rea M.C."/>
            <person name="O'Sullivan O."/>
            <person name="Ritari J."/>
            <person name="Douillard F.P."/>
            <person name="Paul Ross R."/>
            <person name="Yang R."/>
            <person name="Briner A.E."/>
            <person name="Felis G.E."/>
            <person name="de Vos W.M."/>
            <person name="Barrangou R."/>
            <person name="Klaenhammer T.R."/>
            <person name="Caufield P.W."/>
            <person name="Cui Y."/>
            <person name="Zhang H."/>
            <person name="O'Toole P.W."/>
        </authorList>
    </citation>
    <scope>NUCLEOTIDE SEQUENCE [LARGE SCALE GENOMIC DNA]</scope>
    <source>
        <strain evidence="1 2">DSM 20593</strain>
    </source>
</reference>
<dbReference type="RefSeq" id="WP_057754869.1">
    <property type="nucleotide sequence ID" value="NZ_JQBP01000003.1"/>
</dbReference>
<accession>A0A0R2JCC0</accession>
<name>A0A0R2JCC0_9LACO</name>
<proteinExistence type="predicted"/>
<gene>
    <name evidence="1" type="ORF">IV73_GL000708</name>
</gene>
<dbReference type="Proteomes" id="UP000051655">
    <property type="component" value="Unassembled WGS sequence"/>
</dbReference>
<dbReference type="STRING" id="1616.IV73_GL000708"/>
<dbReference type="PATRIC" id="fig|1616.3.peg.728"/>
<dbReference type="Pfam" id="PF20585">
    <property type="entry name" value="Pectate_lyase_5"/>
    <property type="match status" value="1"/>
</dbReference>
<evidence type="ECO:0000313" key="1">
    <source>
        <dbReference type="EMBL" id="KRN74953.1"/>
    </source>
</evidence>
<evidence type="ECO:0000313" key="2">
    <source>
        <dbReference type="Proteomes" id="UP000051655"/>
    </source>
</evidence>
<dbReference type="InterPro" id="IPR046776">
    <property type="entry name" value="Pectate_lyase_5"/>
</dbReference>
<dbReference type="AlphaFoldDB" id="A0A0R2JCC0"/>